<sequence length="114" mass="12263">MSERGAIPFLMATASRIDKTQFNKTNKEPNWTFYNPFIDGVKKVDKEHDNHQFNNSDFVFTVIQKELIKKKLIEVIPALAAAGASAGAVVGGPIGAAIGGVVGAAVGSIFYFFT</sequence>
<dbReference type="EMBL" id="JADEXS010000169">
    <property type="protein sequence ID" value="MBE9023535.1"/>
    <property type="molecule type" value="Genomic_DNA"/>
</dbReference>
<name>A0A8J7DDL5_DESMC</name>
<evidence type="ECO:0000256" key="1">
    <source>
        <dbReference type="SAM" id="Phobius"/>
    </source>
</evidence>
<accession>A0A8J7DDL5</accession>
<keyword evidence="1" id="KW-1133">Transmembrane helix</keyword>
<dbReference type="AlphaFoldDB" id="A0A8J7DDL5"/>
<evidence type="ECO:0008006" key="4">
    <source>
        <dbReference type="Google" id="ProtNLM"/>
    </source>
</evidence>
<reference evidence="2" key="1">
    <citation type="submission" date="2020-10" db="EMBL/GenBank/DDBJ databases">
        <authorList>
            <person name="Castelo-Branco R."/>
            <person name="Eusebio N."/>
            <person name="Adriana R."/>
            <person name="Vieira A."/>
            <person name="Brugerolle De Fraissinette N."/>
            <person name="Rezende De Castro R."/>
            <person name="Schneider M.P."/>
            <person name="Vasconcelos V."/>
            <person name="Leao P.N."/>
        </authorList>
    </citation>
    <scope>NUCLEOTIDE SEQUENCE</scope>
    <source>
        <strain evidence="2">LEGE 12446</strain>
    </source>
</reference>
<keyword evidence="1" id="KW-0472">Membrane</keyword>
<proteinExistence type="predicted"/>
<dbReference type="RefSeq" id="WP_193917247.1">
    <property type="nucleotide sequence ID" value="NZ_JADEXS020000001.1"/>
</dbReference>
<gene>
    <name evidence="2" type="ORF">IQ276_14190</name>
</gene>
<organism evidence="2 3">
    <name type="scientific">Desmonostoc muscorum LEGE 12446</name>
    <dbReference type="NCBI Taxonomy" id="1828758"/>
    <lineage>
        <taxon>Bacteria</taxon>
        <taxon>Bacillati</taxon>
        <taxon>Cyanobacteriota</taxon>
        <taxon>Cyanophyceae</taxon>
        <taxon>Nostocales</taxon>
        <taxon>Nostocaceae</taxon>
        <taxon>Desmonostoc</taxon>
    </lineage>
</organism>
<dbReference type="Proteomes" id="UP000622533">
    <property type="component" value="Unassembled WGS sequence"/>
</dbReference>
<evidence type="ECO:0000313" key="3">
    <source>
        <dbReference type="Proteomes" id="UP000622533"/>
    </source>
</evidence>
<protein>
    <recommendedName>
        <fullName evidence="4">Glycine zipper domain-containing protein</fullName>
    </recommendedName>
</protein>
<feature type="transmembrane region" description="Helical" evidence="1">
    <location>
        <begin position="96"/>
        <end position="113"/>
    </location>
</feature>
<comment type="caution">
    <text evidence="2">The sequence shown here is derived from an EMBL/GenBank/DDBJ whole genome shotgun (WGS) entry which is preliminary data.</text>
</comment>
<keyword evidence="3" id="KW-1185">Reference proteome</keyword>
<keyword evidence="1" id="KW-0812">Transmembrane</keyword>
<evidence type="ECO:0000313" key="2">
    <source>
        <dbReference type="EMBL" id="MBE9023535.1"/>
    </source>
</evidence>